<sequence>MIRHSLSALLLAAGLSACAATSGPAAPDTYRAISVTETPCFGFCPAYTITVTPDDRYVLEARSHTQTQGRTTGALEAGSFARMTAVLEREDAASLPVSIDTQDGDTCPLWHTDAPGYELSIARVNGRQDVSWYRGCSGHPAIERLERISDELRAQYDYDTLIAVER</sequence>
<accession>A0A9W6IPE7</accession>
<gene>
    <name evidence="3" type="ORF">GCM10017621_24070</name>
</gene>
<comment type="caution">
    <text evidence="3">The sequence shown here is derived from an EMBL/GenBank/DDBJ whole genome shotgun (WGS) entry which is preliminary data.</text>
</comment>
<evidence type="ECO:0000256" key="1">
    <source>
        <dbReference type="SAM" id="SignalP"/>
    </source>
</evidence>
<evidence type="ECO:0000259" key="2">
    <source>
        <dbReference type="Pfam" id="PF20033"/>
    </source>
</evidence>
<reference evidence="3" key="1">
    <citation type="journal article" date="2014" name="Int. J. Syst. Evol. Microbiol.">
        <title>Complete genome sequence of Corynebacterium casei LMG S-19264T (=DSM 44701T), isolated from a smear-ripened cheese.</title>
        <authorList>
            <consortium name="US DOE Joint Genome Institute (JGI-PGF)"/>
            <person name="Walter F."/>
            <person name="Albersmeier A."/>
            <person name="Kalinowski J."/>
            <person name="Ruckert C."/>
        </authorList>
    </citation>
    <scope>NUCLEOTIDE SEQUENCE</scope>
    <source>
        <strain evidence="3">VKM B-1513</strain>
    </source>
</reference>
<feature type="domain" description="DUF6438" evidence="2">
    <location>
        <begin position="32"/>
        <end position="149"/>
    </location>
</feature>
<dbReference type="Proteomes" id="UP001143486">
    <property type="component" value="Unassembled WGS sequence"/>
</dbReference>
<reference evidence="3" key="2">
    <citation type="submission" date="2023-01" db="EMBL/GenBank/DDBJ databases">
        <authorList>
            <person name="Sun Q."/>
            <person name="Evtushenko L."/>
        </authorList>
    </citation>
    <scope>NUCLEOTIDE SEQUENCE</scope>
    <source>
        <strain evidence="3">VKM B-1513</strain>
    </source>
</reference>
<organism evidence="3 4">
    <name type="scientific">Maricaulis virginensis</name>
    <dbReference type="NCBI Taxonomy" id="144022"/>
    <lineage>
        <taxon>Bacteria</taxon>
        <taxon>Pseudomonadati</taxon>
        <taxon>Pseudomonadota</taxon>
        <taxon>Alphaproteobacteria</taxon>
        <taxon>Maricaulales</taxon>
        <taxon>Maricaulaceae</taxon>
        <taxon>Maricaulis</taxon>
    </lineage>
</organism>
<dbReference type="Pfam" id="PF20033">
    <property type="entry name" value="DUF6438"/>
    <property type="match status" value="1"/>
</dbReference>
<feature type="chain" id="PRO_5040958266" description="DUF6438 domain-containing protein" evidence="1">
    <location>
        <begin position="20"/>
        <end position="166"/>
    </location>
</feature>
<dbReference type="EMBL" id="BSFE01000006">
    <property type="protein sequence ID" value="GLK52899.1"/>
    <property type="molecule type" value="Genomic_DNA"/>
</dbReference>
<evidence type="ECO:0000313" key="4">
    <source>
        <dbReference type="Proteomes" id="UP001143486"/>
    </source>
</evidence>
<proteinExistence type="predicted"/>
<dbReference type="AlphaFoldDB" id="A0A9W6IPE7"/>
<dbReference type="PROSITE" id="PS51257">
    <property type="entry name" value="PROKAR_LIPOPROTEIN"/>
    <property type="match status" value="1"/>
</dbReference>
<protein>
    <recommendedName>
        <fullName evidence="2">DUF6438 domain-containing protein</fullName>
    </recommendedName>
</protein>
<feature type="signal peptide" evidence="1">
    <location>
        <begin position="1"/>
        <end position="19"/>
    </location>
</feature>
<name>A0A9W6IPE7_9PROT</name>
<evidence type="ECO:0000313" key="3">
    <source>
        <dbReference type="EMBL" id="GLK52899.1"/>
    </source>
</evidence>
<keyword evidence="4" id="KW-1185">Reference proteome</keyword>
<dbReference type="RefSeq" id="WP_271187257.1">
    <property type="nucleotide sequence ID" value="NZ_BSFE01000006.1"/>
</dbReference>
<keyword evidence="1" id="KW-0732">Signal</keyword>
<dbReference type="InterPro" id="IPR045497">
    <property type="entry name" value="DUF6438"/>
</dbReference>